<dbReference type="KEGG" id="bav:BAV0737"/>
<dbReference type="OrthoDB" id="8526647at2"/>
<protein>
    <submittedName>
        <fullName evidence="2">Exported protein</fullName>
    </submittedName>
</protein>
<evidence type="ECO:0000256" key="1">
    <source>
        <dbReference type="SAM" id="SignalP"/>
    </source>
</evidence>
<sequence>MKQNWISPQGLAWRALGGLLFSANLTAAQAGGALVVDDADVETPGHCHVETWASHYGTKQGLGHLGMACTPSSLPSLELGMQGEYTRDRSDHGLGIGPTFKWNLLPSESGVGVALSGNAQWNTRRDRMDAGALLIPVTIPLGDKLNLNLNVGWSHDDGADRRDAYTEGVQLAYTLNETLSLIGETFRRQGDPRGYQGGLRLTHGDMDVDFLYGHYVDGDHTQAYTLGLTWHY</sequence>
<organism evidence="2 3">
    <name type="scientific">Bordetella avium (strain 197N)</name>
    <dbReference type="NCBI Taxonomy" id="360910"/>
    <lineage>
        <taxon>Bacteria</taxon>
        <taxon>Pseudomonadati</taxon>
        <taxon>Pseudomonadota</taxon>
        <taxon>Betaproteobacteria</taxon>
        <taxon>Burkholderiales</taxon>
        <taxon>Alcaligenaceae</taxon>
        <taxon>Bordetella</taxon>
    </lineage>
</organism>
<evidence type="ECO:0000313" key="2">
    <source>
        <dbReference type="EMBL" id="CAJ48350.1"/>
    </source>
</evidence>
<dbReference type="HOGENOM" id="CLU_1234372_0_0_4"/>
<dbReference type="EMBL" id="AM167904">
    <property type="protein sequence ID" value="CAJ48350.1"/>
    <property type="molecule type" value="Genomic_DNA"/>
</dbReference>
<dbReference type="Proteomes" id="UP000001977">
    <property type="component" value="Chromosome"/>
</dbReference>
<feature type="signal peptide" evidence="1">
    <location>
        <begin position="1"/>
        <end position="30"/>
    </location>
</feature>
<dbReference type="eggNOG" id="ENOG5033FBZ">
    <property type="taxonomic scope" value="Bacteria"/>
</dbReference>
<dbReference type="AlphaFoldDB" id="Q2KWZ3"/>
<proteinExistence type="predicted"/>
<accession>Q2KWZ3</accession>
<gene>
    <name evidence="2" type="ordered locus">BAV0737</name>
</gene>
<name>Q2KWZ3_BORA1</name>
<evidence type="ECO:0000313" key="3">
    <source>
        <dbReference type="Proteomes" id="UP000001977"/>
    </source>
</evidence>
<reference evidence="2 3" key="1">
    <citation type="journal article" date="2006" name="J. Bacteriol.">
        <title>Comparison of the genome sequence of the poultry pathogen Bordetella avium with those of B. bronchiseptica, B. pertussis, and B. parapertussis reveals extensive diversity in surface structures associated with host interaction.</title>
        <authorList>
            <person name="Sebaihia M."/>
            <person name="Preston A."/>
            <person name="Maskell D.J."/>
            <person name="Kuzmiak H."/>
            <person name="Connell T.D."/>
            <person name="King N.D."/>
            <person name="Orndorff P.E."/>
            <person name="Miyamoto D.M."/>
            <person name="Thomson N.R."/>
            <person name="Harris D."/>
            <person name="Goble A."/>
            <person name="Lord A."/>
            <person name="Murphy L."/>
            <person name="Quail M.A."/>
            <person name="Rutter S."/>
            <person name="Squares R."/>
            <person name="Squares S."/>
            <person name="Woodward J."/>
            <person name="Parkhill J."/>
            <person name="Temple L.M."/>
        </authorList>
    </citation>
    <scope>NUCLEOTIDE SEQUENCE [LARGE SCALE GENOMIC DNA]</scope>
    <source>
        <strain evidence="2 3">197N</strain>
    </source>
</reference>
<dbReference type="RefSeq" id="WP_012416433.1">
    <property type="nucleotide sequence ID" value="NC_010645.1"/>
</dbReference>
<keyword evidence="3" id="KW-1185">Reference proteome</keyword>
<feature type="chain" id="PRO_5004211600" evidence="1">
    <location>
        <begin position="31"/>
        <end position="232"/>
    </location>
</feature>
<keyword evidence="1" id="KW-0732">Signal</keyword>